<feature type="compositionally biased region" description="Polar residues" evidence="6">
    <location>
        <begin position="340"/>
        <end position="351"/>
    </location>
</feature>
<accession>A0AAV4HWU4</accession>
<dbReference type="Gene3D" id="3.30.160.60">
    <property type="entry name" value="Classic Zinc Finger"/>
    <property type="match status" value="6"/>
</dbReference>
<proteinExistence type="predicted"/>
<feature type="domain" description="C2H2-type" evidence="7">
    <location>
        <begin position="151"/>
        <end position="180"/>
    </location>
</feature>
<dbReference type="InterPro" id="IPR051061">
    <property type="entry name" value="Zinc_finger_trans_reg"/>
</dbReference>
<dbReference type="InterPro" id="IPR013087">
    <property type="entry name" value="Znf_C2H2_type"/>
</dbReference>
<reference evidence="8 9" key="1">
    <citation type="journal article" date="2021" name="Elife">
        <title>Chloroplast acquisition without the gene transfer in kleptoplastic sea slugs, Plakobranchus ocellatus.</title>
        <authorList>
            <person name="Maeda T."/>
            <person name="Takahashi S."/>
            <person name="Yoshida T."/>
            <person name="Shimamura S."/>
            <person name="Takaki Y."/>
            <person name="Nagai Y."/>
            <person name="Toyoda A."/>
            <person name="Suzuki Y."/>
            <person name="Arimoto A."/>
            <person name="Ishii H."/>
            <person name="Satoh N."/>
            <person name="Nishiyama T."/>
            <person name="Hasebe M."/>
            <person name="Maruyama T."/>
            <person name="Minagawa J."/>
            <person name="Obokata J."/>
            <person name="Shigenobu S."/>
        </authorList>
    </citation>
    <scope>NUCLEOTIDE SEQUENCE [LARGE SCALE GENOMIC DNA]</scope>
</reference>
<sequence length="798" mass="84435">MENYTDFNSSSHDYFTDFLSFEDDEHLEDMSSITQVSVDGDEGEEVNIEVDTVEEEDALRASKGNEGRNNPDTQSGNILLNHIKTSSPPDMKTESNKAAVSEGYIHHTISEDKILMQIDPGGSRMPTNPSHATLTVESRNPKTKAKEVQRFNCTFAGCERTYSTAGNLKTHEKTHKGEYTFVCDESGCGKRFLTSYSLKIHVRVHTNEKPYECDRPGCEKSFNTIYRLRAHKRLHTGETFKCEEATCTKYFTTLSDLRKHIRTHTGERPYVCSEDGCGKAFAASHHLKSHNRVHTGDKPYGCKQDGCTKAFTSANGLKSHKSKHERAQEKEKNRLLAETHNGQQSSSTQTPVVRGRPGTEIVQKTLLVSPGTTLVKTTVDPDPVPQNGAEQPSIEQVLNSMLVSGSATEQNIPDVSNDEGLQANMVQGLLQPMISLQPQDQQMSMLNAATAAEMPSAAGETVAILPAGLSLPDMPIVAVPDTTQNGGISAFSTGEVDTAARGAATDSVGMLGSNGQSMLGANGTGSNNNVLLLSPDGSLMQIPPQVYMQTLGLQNPMCGLVHGHGHPADKSNSVAPATVVALPGGASDVLVADATDSVHANNAAVLSSTSSEVLPVAQMMMANNSMMVMGGPASQNVLPQGSVQAAPVHQPQPPSISDIKNQGQPPVACVSPLAFMGEISGSNQTTSEVSNSPQSASNISTTTTANSASHSLTASLLASLGPLNPSDPTSSSSGTVPVSAPAIPKDGTLTSAIASGIPVSIMPGASPESVVLNQLFVPVYSNTETGPIIELVPVKPNS</sequence>
<feature type="compositionally biased region" description="Basic and acidic residues" evidence="6">
    <location>
        <begin position="325"/>
        <end position="337"/>
    </location>
</feature>
<keyword evidence="2" id="KW-0677">Repeat</keyword>
<feature type="compositionally biased region" description="Polar residues" evidence="6">
    <location>
        <begin position="125"/>
        <end position="138"/>
    </location>
</feature>
<feature type="domain" description="C2H2-type" evidence="7">
    <location>
        <begin position="211"/>
        <end position="240"/>
    </location>
</feature>
<dbReference type="PROSITE" id="PS00028">
    <property type="entry name" value="ZINC_FINGER_C2H2_1"/>
    <property type="match status" value="6"/>
</dbReference>
<keyword evidence="9" id="KW-1185">Reference proteome</keyword>
<keyword evidence="3 5" id="KW-0863">Zinc-finger</keyword>
<dbReference type="FunFam" id="3.30.160.60:FF:000397">
    <property type="entry name" value="Metal regulatory transcription factor 1"/>
    <property type="match status" value="1"/>
</dbReference>
<feature type="domain" description="C2H2-type" evidence="7">
    <location>
        <begin position="240"/>
        <end position="269"/>
    </location>
</feature>
<comment type="caution">
    <text evidence="8">The sequence shown here is derived from an EMBL/GenBank/DDBJ whole genome shotgun (WGS) entry which is preliminary data.</text>
</comment>
<evidence type="ECO:0000256" key="2">
    <source>
        <dbReference type="ARBA" id="ARBA00022737"/>
    </source>
</evidence>
<dbReference type="FunFam" id="3.30.160.60:FF:000072">
    <property type="entry name" value="zinc finger protein 143 isoform X1"/>
    <property type="match status" value="2"/>
</dbReference>
<dbReference type="GO" id="GO:0005634">
    <property type="term" value="C:nucleus"/>
    <property type="evidence" value="ECO:0007669"/>
    <property type="project" value="TreeGrafter"/>
</dbReference>
<evidence type="ECO:0000313" key="8">
    <source>
        <dbReference type="EMBL" id="GFS01838.1"/>
    </source>
</evidence>
<feature type="domain" description="C2H2-type" evidence="7">
    <location>
        <begin position="270"/>
        <end position="299"/>
    </location>
</feature>
<dbReference type="GO" id="GO:0006357">
    <property type="term" value="P:regulation of transcription by RNA polymerase II"/>
    <property type="evidence" value="ECO:0007669"/>
    <property type="project" value="TreeGrafter"/>
</dbReference>
<dbReference type="GO" id="GO:0008270">
    <property type="term" value="F:zinc ion binding"/>
    <property type="evidence" value="ECO:0007669"/>
    <property type="project" value="UniProtKB-KW"/>
</dbReference>
<feature type="compositionally biased region" description="Low complexity" evidence="6">
    <location>
        <begin position="695"/>
        <end position="704"/>
    </location>
</feature>
<dbReference type="SMART" id="SM00355">
    <property type="entry name" value="ZnF_C2H2"/>
    <property type="match status" value="6"/>
</dbReference>
<keyword evidence="4" id="KW-0862">Zinc</keyword>
<feature type="region of interest" description="Disordered" evidence="6">
    <location>
        <begin position="313"/>
        <end position="354"/>
    </location>
</feature>
<feature type="compositionally biased region" description="Polar residues" evidence="6">
    <location>
        <begin position="682"/>
        <end position="694"/>
    </location>
</feature>
<feature type="domain" description="C2H2-type" evidence="7">
    <location>
        <begin position="300"/>
        <end position="329"/>
    </location>
</feature>
<dbReference type="SUPFAM" id="SSF57667">
    <property type="entry name" value="beta-beta-alpha zinc fingers"/>
    <property type="match status" value="4"/>
</dbReference>
<dbReference type="PANTHER" id="PTHR46179:SF25">
    <property type="entry name" value="METAL RESPONSE ELEMENT-BINDING TRANSCRIPTION FACTOR-1, ISOFORM C"/>
    <property type="match status" value="1"/>
</dbReference>
<evidence type="ECO:0000256" key="5">
    <source>
        <dbReference type="PROSITE-ProRule" id="PRU00042"/>
    </source>
</evidence>
<dbReference type="PROSITE" id="PS50157">
    <property type="entry name" value="ZINC_FINGER_C2H2_2"/>
    <property type="match status" value="6"/>
</dbReference>
<dbReference type="FunFam" id="3.30.160.60:FF:000349">
    <property type="entry name" value="metal regulatory transcription factor 1"/>
    <property type="match status" value="1"/>
</dbReference>
<feature type="compositionally biased region" description="Polar residues" evidence="6">
    <location>
        <begin position="67"/>
        <end position="88"/>
    </location>
</feature>
<gene>
    <name evidence="8" type="ORF">ElyMa_004592200</name>
</gene>
<dbReference type="PANTHER" id="PTHR46179">
    <property type="entry name" value="ZINC FINGER PROTEIN"/>
    <property type="match status" value="1"/>
</dbReference>
<keyword evidence="1" id="KW-0479">Metal-binding</keyword>
<feature type="domain" description="C2H2-type" evidence="7">
    <location>
        <begin position="181"/>
        <end position="210"/>
    </location>
</feature>
<evidence type="ECO:0000259" key="7">
    <source>
        <dbReference type="PROSITE" id="PS50157"/>
    </source>
</evidence>
<evidence type="ECO:0000256" key="4">
    <source>
        <dbReference type="ARBA" id="ARBA00022833"/>
    </source>
</evidence>
<dbReference type="EMBL" id="BMAT01009214">
    <property type="protein sequence ID" value="GFS01838.1"/>
    <property type="molecule type" value="Genomic_DNA"/>
</dbReference>
<organism evidence="8 9">
    <name type="scientific">Elysia marginata</name>
    <dbReference type="NCBI Taxonomy" id="1093978"/>
    <lineage>
        <taxon>Eukaryota</taxon>
        <taxon>Metazoa</taxon>
        <taxon>Spiralia</taxon>
        <taxon>Lophotrochozoa</taxon>
        <taxon>Mollusca</taxon>
        <taxon>Gastropoda</taxon>
        <taxon>Heterobranchia</taxon>
        <taxon>Euthyneura</taxon>
        <taxon>Panpulmonata</taxon>
        <taxon>Sacoglossa</taxon>
        <taxon>Placobranchoidea</taxon>
        <taxon>Plakobranchidae</taxon>
        <taxon>Elysia</taxon>
    </lineage>
</organism>
<dbReference type="FunFam" id="3.30.160.60:FF:000125">
    <property type="entry name" value="Putative zinc finger protein 143"/>
    <property type="match status" value="1"/>
</dbReference>
<evidence type="ECO:0000256" key="3">
    <source>
        <dbReference type="ARBA" id="ARBA00022771"/>
    </source>
</evidence>
<name>A0AAV4HWU4_9GAST</name>
<dbReference type="Proteomes" id="UP000762676">
    <property type="component" value="Unassembled WGS sequence"/>
</dbReference>
<dbReference type="AlphaFoldDB" id="A0AAV4HWU4"/>
<feature type="region of interest" description="Disordered" evidence="6">
    <location>
        <begin position="118"/>
        <end position="143"/>
    </location>
</feature>
<evidence type="ECO:0000313" key="9">
    <source>
        <dbReference type="Proteomes" id="UP000762676"/>
    </source>
</evidence>
<feature type="region of interest" description="Disordered" evidence="6">
    <location>
        <begin position="682"/>
        <end position="704"/>
    </location>
</feature>
<protein>
    <submittedName>
        <fullName evidence="8">Metal regulatory transcription factor-1</fullName>
    </submittedName>
</protein>
<feature type="region of interest" description="Disordered" evidence="6">
    <location>
        <begin position="58"/>
        <end position="94"/>
    </location>
</feature>
<evidence type="ECO:0000256" key="1">
    <source>
        <dbReference type="ARBA" id="ARBA00022723"/>
    </source>
</evidence>
<evidence type="ECO:0000256" key="6">
    <source>
        <dbReference type="SAM" id="MobiDB-lite"/>
    </source>
</evidence>
<dbReference type="Pfam" id="PF00096">
    <property type="entry name" value="zf-C2H2"/>
    <property type="match status" value="4"/>
</dbReference>
<dbReference type="InterPro" id="IPR036236">
    <property type="entry name" value="Znf_C2H2_sf"/>
</dbReference>